<keyword evidence="3" id="KW-0378">Hydrolase</keyword>
<name>A0A3B0T246_9ZZZZ</name>
<dbReference type="CDD" id="cd01400">
    <property type="entry name" value="6PGL"/>
    <property type="match status" value="1"/>
</dbReference>
<sequence>MSTSVEVKIFATPKKAVKSLAKGIYKFISDSTQNRFDIALSGGSTPKLLLDVLAGKYSDKLPWERIHLWWGDERCVPPDSKESNFKIAADHLISKITIPDENIHRIKGENVPEEEAIEYARQIKRQLNSRGDWPVFDLIILGLGDDGHTASIFPYQMDVFRHDDICTVTKHPITGRKRITLTGKVLNNANRVFFLVTGKSKSIRIAEIMNDDQAAKLLPAYYIEPENGELTWYIDQDAAALLT</sequence>
<comment type="similarity">
    <text evidence="1">Belongs to the glucosamine/galactosamine-6-phosphate isomerase family. 6-phosphogluconolactonase subfamily.</text>
</comment>
<dbReference type="InterPro" id="IPR039104">
    <property type="entry name" value="6PGL"/>
</dbReference>
<dbReference type="InterPro" id="IPR006148">
    <property type="entry name" value="Glc/Gal-6P_isomerase"/>
</dbReference>
<dbReference type="EC" id="3.1.1.31" evidence="3"/>
<reference evidence="3" key="1">
    <citation type="submission" date="2018-06" db="EMBL/GenBank/DDBJ databases">
        <authorList>
            <person name="Zhirakovskaya E."/>
        </authorList>
    </citation>
    <scope>NUCLEOTIDE SEQUENCE</scope>
</reference>
<dbReference type="Pfam" id="PF01182">
    <property type="entry name" value="Glucosamine_iso"/>
    <property type="match status" value="1"/>
</dbReference>
<protein>
    <submittedName>
        <fullName evidence="3">6-phosphogluconolactonase, eukaryotic type</fullName>
        <ecNumber evidence="3">3.1.1.31</ecNumber>
    </submittedName>
</protein>
<evidence type="ECO:0000256" key="1">
    <source>
        <dbReference type="ARBA" id="ARBA00010662"/>
    </source>
</evidence>
<evidence type="ECO:0000259" key="2">
    <source>
        <dbReference type="Pfam" id="PF01182"/>
    </source>
</evidence>
<evidence type="ECO:0000313" key="3">
    <source>
        <dbReference type="EMBL" id="VAW12425.1"/>
    </source>
</evidence>
<gene>
    <name evidence="3" type="ORF">MNBD_BACTEROID01-231</name>
</gene>
<dbReference type="Gene3D" id="3.40.50.1360">
    <property type="match status" value="1"/>
</dbReference>
<organism evidence="3">
    <name type="scientific">hydrothermal vent metagenome</name>
    <dbReference type="NCBI Taxonomy" id="652676"/>
    <lineage>
        <taxon>unclassified sequences</taxon>
        <taxon>metagenomes</taxon>
        <taxon>ecological metagenomes</taxon>
    </lineage>
</organism>
<feature type="domain" description="Glucosamine/galactosamine-6-phosphate isomerase" evidence="2">
    <location>
        <begin position="13"/>
        <end position="232"/>
    </location>
</feature>
<dbReference type="InterPro" id="IPR005900">
    <property type="entry name" value="6-phosphogluconolactonase_DevB"/>
</dbReference>
<proteinExistence type="inferred from homology"/>
<dbReference type="EMBL" id="UOEP01000002">
    <property type="protein sequence ID" value="VAW12425.1"/>
    <property type="molecule type" value="Genomic_DNA"/>
</dbReference>
<dbReference type="SUPFAM" id="SSF100950">
    <property type="entry name" value="NagB/RpiA/CoA transferase-like"/>
    <property type="match status" value="1"/>
</dbReference>
<dbReference type="PANTHER" id="PTHR11054:SF0">
    <property type="entry name" value="6-PHOSPHOGLUCONOLACTONASE"/>
    <property type="match status" value="1"/>
</dbReference>
<dbReference type="NCBIfam" id="TIGR01198">
    <property type="entry name" value="pgl"/>
    <property type="match status" value="1"/>
</dbReference>
<accession>A0A3B0T246</accession>
<dbReference type="PANTHER" id="PTHR11054">
    <property type="entry name" value="6-PHOSPHOGLUCONOLACTONASE"/>
    <property type="match status" value="1"/>
</dbReference>
<dbReference type="AlphaFoldDB" id="A0A3B0T246"/>
<dbReference type="GO" id="GO:0006098">
    <property type="term" value="P:pentose-phosphate shunt"/>
    <property type="evidence" value="ECO:0007669"/>
    <property type="project" value="InterPro"/>
</dbReference>
<dbReference type="GO" id="GO:0017057">
    <property type="term" value="F:6-phosphogluconolactonase activity"/>
    <property type="evidence" value="ECO:0007669"/>
    <property type="project" value="UniProtKB-EC"/>
</dbReference>
<dbReference type="InterPro" id="IPR037171">
    <property type="entry name" value="NagB/RpiA_transferase-like"/>
</dbReference>
<dbReference type="GO" id="GO:0005975">
    <property type="term" value="P:carbohydrate metabolic process"/>
    <property type="evidence" value="ECO:0007669"/>
    <property type="project" value="InterPro"/>
</dbReference>